<keyword evidence="1" id="KW-0732">Signal</keyword>
<reference evidence="2 3" key="1">
    <citation type="submission" date="2024-09" db="EMBL/GenBank/DDBJ databases">
        <title>Genome sequencing and assembly of Phytophthora oleae, isolate VK10A, causative agent of rot of olive drupes.</title>
        <authorList>
            <person name="Conti Taguali S."/>
            <person name="Riolo M."/>
            <person name="La Spada F."/>
            <person name="Cacciola S.O."/>
            <person name="Dionisio G."/>
        </authorList>
    </citation>
    <scope>NUCLEOTIDE SEQUENCE [LARGE SCALE GENOMIC DNA]</scope>
    <source>
        <strain evidence="2 3">VK10A</strain>
    </source>
</reference>
<sequence length="273" mass="29941">MARRPAVVPALLLLVVLLQAPHNALAQVSVHTHQSLLDARRRRKESWRQCVNIPACSPIAYRLFFAHVEDRRTRGLTWPPSDFVVVKVALPKVRQVSAGEGVPDGLPRAVPGPAALPLSVLQVALVALLCAVCTPDDVLVIAVVLASKLGQCLVRIGCSMKQRVDVAAFCSRRGYCKDGYCNFRAGDLTPKGDTRPEVFKLTSVETPGTPCIDNCCPKWSNCTQDSAMLAVRSPGRVYREEEVLLPPREGDPRLGVNQNYDRMPYSIPLENLP</sequence>
<proteinExistence type="predicted"/>
<organism evidence="2 3">
    <name type="scientific">Phytophthora oleae</name>
    <dbReference type="NCBI Taxonomy" id="2107226"/>
    <lineage>
        <taxon>Eukaryota</taxon>
        <taxon>Sar</taxon>
        <taxon>Stramenopiles</taxon>
        <taxon>Oomycota</taxon>
        <taxon>Peronosporomycetes</taxon>
        <taxon>Peronosporales</taxon>
        <taxon>Peronosporaceae</taxon>
        <taxon>Phytophthora</taxon>
    </lineage>
</organism>
<dbReference type="EMBL" id="JBIMZQ010000010">
    <property type="protein sequence ID" value="KAL3669017.1"/>
    <property type="molecule type" value="Genomic_DNA"/>
</dbReference>
<evidence type="ECO:0000256" key="1">
    <source>
        <dbReference type="SAM" id="SignalP"/>
    </source>
</evidence>
<comment type="caution">
    <text evidence="2">The sequence shown here is derived from an EMBL/GenBank/DDBJ whole genome shotgun (WGS) entry which is preliminary data.</text>
</comment>
<feature type="signal peptide" evidence="1">
    <location>
        <begin position="1"/>
        <end position="26"/>
    </location>
</feature>
<evidence type="ECO:0008006" key="4">
    <source>
        <dbReference type="Google" id="ProtNLM"/>
    </source>
</evidence>
<evidence type="ECO:0000313" key="3">
    <source>
        <dbReference type="Proteomes" id="UP001632037"/>
    </source>
</evidence>
<protein>
    <recommendedName>
        <fullName evidence="4">SREBP regulating gene protein</fullName>
    </recommendedName>
</protein>
<keyword evidence="3" id="KW-1185">Reference proteome</keyword>
<gene>
    <name evidence="2" type="ORF">V7S43_006303</name>
</gene>
<accession>A0ABD3FQ03</accession>
<feature type="chain" id="PRO_5044806472" description="SREBP regulating gene protein" evidence="1">
    <location>
        <begin position="27"/>
        <end position="273"/>
    </location>
</feature>
<dbReference type="Proteomes" id="UP001632037">
    <property type="component" value="Unassembled WGS sequence"/>
</dbReference>
<dbReference type="AlphaFoldDB" id="A0ABD3FQ03"/>
<name>A0ABD3FQ03_9STRA</name>
<evidence type="ECO:0000313" key="2">
    <source>
        <dbReference type="EMBL" id="KAL3669017.1"/>
    </source>
</evidence>